<dbReference type="GO" id="GO:0019344">
    <property type="term" value="P:cysteine biosynthetic process"/>
    <property type="evidence" value="ECO:0007669"/>
    <property type="project" value="InterPro"/>
</dbReference>
<comment type="caution">
    <text evidence="16">The sequence shown here is derived from an EMBL/GenBank/DDBJ whole genome shotgun (WGS) entry which is preliminary data.</text>
</comment>
<comment type="function">
    <text evidence="7 14">Catalyzes the formation of sulfite from adenosine 5'-phosphosulfate (APS) using thioredoxin as an electron donor.</text>
</comment>
<evidence type="ECO:0000259" key="15">
    <source>
        <dbReference type="Pfam" id="PF01507"/>
    </source>
</evidence>
<dbReference type="InterPro" id="IPR014729">
    <property type="entry name" value="Rossmann-like_a/b/a_fold"/>
</dbReference>
<name>A0A225MAY1_9BURK</name>
<evidence type="ECO:0000256" key="5">
    <source>
        <dbReference type="ARBA" id="ARBA00023004"/>
    </source>
</evidence>
<dbReference type="GO" id="GO:0005737">
    <property type="term" value="C:cytoplasm"/>
    <property type="evidence" value="ECO:0007669"/>
    <property type="project" value="UniProtKB-SubCell"/>
</dbReference>
<dbReference type="GO" id="GO:0019379">
    <property type="term" value="P:sulfate assimilation, phosphoadenylyl sulfate reduction by phosphoadenylyl-sulfate reductase (thioredoxin)"/>
    <property type="evidence" value="ECO:0007669"/>
    <property type="project" value="UniProtKB-UniRule"/>
</dbReference>
<reference evidence="17" key="1">
    <citation type="submission" date="2017-06" db="EMBL/GenBank/DDBJ databases">
        <title>Herbaspirillum phytohormonus sp. nov., isolated from the root nodule of Robinia pseudoacacia in lead-zinc mine.</title>
        <authorList>
            <person name="Fan M."/>
            <person name="Lin Y."/>
        </authorList>
    </citation>
    <scope>NUCLEOTIDE SEQUENCE [LARGE SCALE GENOMIC DNA]</scope>
    <source>
        <strain evidence="17">SC-089</strain>
    </source>
</reference>
<gene>
    <name evidence="14" type="primary">cysH</name>
    <name evidence="16" type="ORF">CEY11_14155</name>
</gene>
<dbReference type="GO" id="GO:0051539">
    <property type="term" value="F:4 iron, 4 sulfur cluster binding"/>
    <property type="evidence" value="ECO:0007669"/>
    <property type="project" value="UniProtKB-UniRule"/>
</dbReference>
<dbReference type="NCBIfam" id="NF002537">
    <property type="entry name" value="PRK02090.1"/>
    <property type="match status" value="1"/>
</dbReference>
<dbReference type="InterPro" id="IPR004511">
    <property type="entry name" value="PAPS/APS_Rdtase"/>
</dbReference>
<feature type="binding site" evidence="14">
    <location>
        <position position="111"/>
    </location>
    <ligand>
        <name>[4Fe-4S] cluster</name>
        <dbReference type="ChEBI" id="CHEBI:49883"/>
    </ligand>
</feature>
<evidence type="ECO:0000256" key="13">
    <source>
        <dbReference type="ARBA" id="ARBA00048441"/>
    </source>
</evidence>
<dbReference type="GO" id="GO:0004604">
    <property type="term" value="F:phosphoadenylyl-sulfate reductase (thioredoxin) activity"/>
    <property type="evidence" value="ECO:0007669"/>
    <property type="project" value="UniProtKB-UniRule"/>
</dbReference>
<dbReference type="OrthoDB" id="9794018at2"/>
<evidence type="ECO:0000256" key="7">
    <source>
        <dbReference type="ARBA" id="ARBA00024298"/>
    </source>
</evidence>
<evidence type="ECO:0000313" key="17">
    <source>
        <dbReference type="Proteomes" id="UP000214603"/>
    </source>
</evidence>
<evidence type="ECO:0000256" key="8">
    <source>
        <dbReference type="ARBA" id="ARBA00024327"/>
    </source>
</evidence>
<keyword evidence="5 14" id="KW-0408">Iron</keyword>
<dbReference type="PANTHER" id="PTHR46482:SF9">
    <property type="entry name" value="5'-ADENYLYLSULFATE REDUCTASE 1, CHLOROPLASTIC"/>
    <property type="match status" value="1"/>
</dbReference>
<dbReference type="InterPro" id="IPR002500">
    <property type="entry name" value="PAPS_reduct_dom"/>
</dbReference>
<evidence type="ECO:0000256" key="2">
    <source>
        <dbReference type="ARBA" id="ARBA00022490"/>
    </source>
</evidence>
<organism evidence="16 17">
    <name type="scientific">Candidimonas nitroreducens</name>
    <dbReference type="NCBI Taxonomy" id="683354"/>
    <lineage>
        <taxon>Bacteria</taxon>
        <taxon>Pseudomonadati</taxon>
        <taxon>Pseudomonadota</taxon>
        <taxon>Betaproteobacteria</taxon>
        <taxon>Burkholderiales</taxon>
        <taxon>Alcaligenaceae</taxon>
        <taxon>Candidimonas</taxon>
    </lineage>
</organism>
<dbReference type="RefSeq" id="WP_088604339.1">
    <property type="nucleotide sequence ID" value="NZ_NJIH01000008.1"/>
</dbReference>
<feature type="domain" description="Phosphoadenosine phosphosulphate reductase" evidence="15">
    <location>
        <begin position="27"/>
        <end position="200"/>
    </location>
</feature>
<dbReference type="GO" id="GO:0046872">
    <property type="term" value="F:metal ion binding"/>
    <property type="evidence" value="ECO:0007669"/>
    <property type="project" value="UniProtKB-KW"/>
</dbReference>
<keyword evidence="2 14" id="KW-0963">Cytoplasm</keyword>
<evidence type="ECO:0000256" key="9">
    <source>
        <dbReference type="ARBA" id="ARBA00024386"/>
    </source>
</evidence>
<dbReference type="GO" id="GO:0070814">
    <property type="term" value="P:hydrogen sulfide biosynthetic process"/>
    <property type="evidence" value="ECO:0007669"/>
    <property type="project" value="UniProtKB-UniRule"/>
</dbReference>
<feature type="binding site" evidence="14">
    <location>
        <position position="194"/>
    </location>
    <ligand>
        <name>[4Fe-4S] cluster</name>
        <dbReference type="ChEBI" id="CHEBI:49883"/>
    </ligand>
</feature>
<dbReference type="CDD" id="cd23945">
    <property type="entry name" value="PAPS_reductase"/>
    <property type="match status" value="1"/>
</dbReference>
<evidence type="ECO:0000256" key="12">
    <source>
        <dbReference type="ARBA" id="ARBA00032041"/>
    </source>
</evidence>
<feature type="binding site" evidence="14">
    <location>
        <position position="112"/>
    </location>
    <ligand>
        <name>[4Fe-4S] cluster</name>
        <dbReference type="ChEBI" id="CHEBI:49883"/>
    </ligand>
</feature>
<evidence type="ECO:0000256" key="10">
    <source>
        <dbReference type="ARBA" id="ARBA00029514"/>
    </source>
</evidence>
<evidence type="ECO:0000256" key="1">
    <source>
        <dbReference type="ARBA" id="ARBA00009732"/>
    </source>
</evidence>
<comment type="subcellular location">
    <subcellularLocation>
        <location evidence="14">Cytoplasm</location>
    </subcellularLocation>
</comment>
<keyword evidence="6 14" id="KW-0411">Iron-sulfur</keyword>
<evidence type="ECO:0000256" key="6">
    <source>
        <dbReference type="ARBA" id="ARBA00023014"/>
    </source>
</evidence>
<dbReference type="EC" id="1.8.4.10" evidence="9 14"/>
<evidence type="ECO:0000256" key="3">
    <source>
        <dbReference type="ARBA" id="ARBA00022723"/>
    </source>
</evidence>
<sequence length="275" mass="29552">MAQPLAALWAALVERVAAIGASHSDAVFASSLAAEDMLLLHAIACAHAPIEVFTLDTGRLHAETLGMVDVIAQRYGIQVRRVRPDAAAVREHVRQHGEYAFYESLELRKACCGIRKVEPLRRALAGRSAWLTGQRREQSTTRAELPESEFDTVFGLQKYNPLAAWTQQQLWDAIRGLDIPYNPLHDQGYPSIGCEPCTRAVRPGEDVRAGRWWWEQRDSRECGLHAGNLAPAGAPGAAAAPEVQATGLTDAAGGAASGPAAAAASHKAATQHQGI</sequence>
<evidence type="ECO:0000313" key="16">
    <source>
        <dbReference type="EMBL" id="OWT58427.1"/>
    </source>
</evidence>
<dbReference type="NCBIfam" id="TIGR02055">
    <property type="entry name" value="APS_reductase"/>
    <property type="match status" value="1"/>
</dbReference>
<protein>
    <recommendedName>
        <fullName evidence="10 14">Adenosine 5'-phosphosulfate reductase</fullName>
        <shortName evidence="14">APS reductase</shortName>
        <ecNumber evidence="9 14">1.8.4.10</ecNumber>
    </recommendedName>
    <alternativeName>
        <fullName evidence="12 14">5'-adenylylsulfate reductase</fullName>
    </alternativeName>
    <alternativeName>
        <fullName evidence="11 14">Thioredoxin-dependent 5'-adenylylsulfate reductase</fullName>
    </alternativeName>
</protein>
<dbReference type="Pfam" id="PF01507">
    <property type="entry name" value="PAPS_reduct"/>
    <property type="match status" value="1"/>
</dbReference>
<keyword evidence="3 14" id="KW-0479">Metal-binding</keyword>
<evidence type="ECO:0000256" key="14">
    <source>
        <dbReference type="HAMAP-Rule" id="MF_00063"/>
    </source>
</evidence>
<feature type="binding site" evidence="14">
    <location>
        <position position="197"/>
    </location>
    <ligand>
        <name>[4Fe-4S] cluster</name>
        <dbReference type="ChEBI" id="CHEBI:49883"/>
    </ligand>
</feature>
<comment type="pathway">
    <text evidence="8 14">Sulfur metabolism; hydrogen sulfide biosynthesis; sulfite from sulfate.</text>
</comment>
<feature type="active site" description="Nucleophile; cysteine thiosulfonate intermediate" evidence="14">
    <location>
        <position position="222"/>
    </location>
</feature>
<dbReference type="PANTHER" id="PTHR46482">
    <property type="entry name" value="5'-ADENYLYLSULFATE REDUCTASE 3, CHLOROPLASTIC"/>
    <property type="match status" value="1"/>
</dbReference>
<proteinExistence type="inferred from homology"/>
<dbReference type="AlphaFoldDB" id="A0A225MAY1"/>
<keyword evidence="17" id="KW-1185">Reference proteome</keyword>
<keyword evidence="4 14" id="KW-0560">Oxidoreductase</keyword>
<comment type="catalytic activity">
    <reaction evidence="13 14">
        <text>[thioredoxin]-disulfide + sulfite + AMP + 2 H(+) = adenosine 5'-phosphosulfate + [thioredoxin]-dithiol</text>
        <dbReference type="Rhea" id="RHEA:21976"/>
        <dbReference type="Rhea" id="RHEA-COMP:10698"/>
        <dbReference type="Rhea" id="RHEA-COMP:10700"/>
        <dbReference type="ChEBI" id="CHEBI:15378"/>
        <dbReference type="ChEBI" id="CHEBI:17359"/>
        <dbReference type="ChEBI" id="CHEBI:29950"/>
        <dbReference type="ChEBI" id="CHEBI:50058"/>
        <dbReference type="ChEBI" id="CHEBI:58243"/>
        <dbReference type="ChEBI" id="CHEBI:456215"/>
        <dbReference type="EC" id="1.8.4.10"/>
    </reaction>
</comment>
<dbReference type="Gene3D" id="3.40.50.620">
    <property type="entry name" value="HUPs"/>
    <property type="match status" value="1"/>
</dbReference>
<dbReference type="InterPro" id="IPR011798">
    <property type="entry name" value="APS_reductase"/>
</dbReference>
<dbReference type="GO" id="GO:0043866">
    <property type="term" value="F:adenylyl-sulfate reductase (thioredoxin) activity"/>
    <property type="evidence" value="ECO:0007669"/>
    <property type="project" value="UniProtKB-EC"/>
</dbReference>
<dbReference type="HAMAP" id="MF_00063">
    <property type="entry name" value="CysH"/>
    <property type="match status" value="1"/>
</dbReference>
<comment type="similarity">
    <text evidence="1 14">Belongs to the PAPS reductase family. CysH subfamily.</text>
</comment>
<dbReference type="Proteomes" id="UP000214603">
    <property type="component" value="Unassembled WGS sequence"/>
</dbReference>
<comment type="cofactor">
    <cofactor evidence="14">
        <name>[4Fe-4S] cluster</name>
        <dbReference type="ChEBI" id="CHEBI:49883"/>
    </cofactor>
    <text evidence="14">Binds 1 [4Fe-4S] cluster per subunit.</text>
</comment>
<evidence type="ECO:0000256" key="11">
    <source>
        <dbReference type="ARBA" id="ARBA00030894"/>
    </source>
</evidence>
<accession>A0A225MAY1</accession>
<evidence type="ECO:0000256" key="4">
    <source>
        <dbReference type="ARBA" id="ARBA00023002"/>
    </source>
</evidence>
<dbReference type="EMBL" id="NJIH01000008">
    <property type="protein sequence ID" value="OWT58427.1"/>
    <property type="molecule type" value="Genomic_DNA"/>
</dbReference>
<dbReference type="SUPFAM" id="SSF52402">
    <property type="entry name" value="Adenine nucleotide alpha hydrolases-like"/>
    <property type="match status" value="1"/>
</dbReference>